<dbReference type="InterPro" id="IPR036291">
    <property type="entry name" value="NAD(P)-bd_dom_sf"/>
</dbReference>
<accession>A0ABN6M8I3</accession>
<feature type="domain" description="Gfo/Idh/MocA-like oxidoreductase N-terminal" evidence="1">
    <location>
        <begin position="4"/>
        <end position="129"/>
    </location>
</feature>
<evidence type="ECO:0000259" key="1">
    <source>
        <dbReference type="Pfam" id="PF01408"/>
    </source>
</evidence>
<dbReference type="EMBL" id="AP025516">
    <property type="protein sequence ID" value="BDD89152.1"/>
    <property type="molecule type" value="Genomic_DNA"/>
</dbReference>
<evidence type="ECO:0000313" key="3">
    <source>
        <dbReference type="EMBL" id="BDD89152.1"/>
    </source>
</evidence>
<dbReference type="PROSITE" id="PS51257">
    <property type="entry name" value="PROKAR_LIPOPROTEIN"/>
    <property type="match status" value="1"/>
</dbReference>
<gene>
    <name evidence="3" type="ORF">DPPLL_35170</name>
</gene>
<name>A0ABN6M8I3_9BACT</name>
<dbReference type="InterPro" id="IPR051450">
    <property type="entry name" value="Gfo/Idh/MocA_Oxidoreductases"/>
</dbReference>
<evidence type="ECO:0000313" key="4">
    <source>
        <dbReference type="Proteomes" id="UP000830055"/>
    </source>
</evidence>
<protein>
    <recommendedName>
        <fullName evidence="5">Dehydrogenase</fullName>
    </recommendedName>
</protein>
<dbReference type="InterPro" id="IPR000683">
    <property type="entry name" value="Gfo/Idh/MocA-like_OxRdtase_N"/>
</dbReference>
<dbReference type="Proteomes" id="UP000830055">
    <property type="component" value="Chromosome"/>
</dbReference>
<dbReference type="Pfam" id="PF01408">
    <property type="entry name" value="GFO_IDH_MocA"/>
    <property type="match status" value="1"/>
</dbReference>
<sequence>MVSVRIFGAGSIGNHLGFACRQKGWQVELCDRDKAALERTRKDIYPGRYGAWDEAIQLTPADGLADEYRDVVIVGTPPEYHIPVALDQIRKISPKIVLIEKPLCPPSLDGVKELVETAREHECLVLVGYNHTLTRNTRAAEQLVADKTVGDVVTIDAGFREYWGGIFAAHPWLDGPKDSYLGYLSKGGGATGEHSHAINIWQHFAHLTGHGRITKVAAMHQIVRDGGVEYDQIGQMLVETESGLIGNIVQDVVTEPPEKKVKMIGTSGYIEWQVNATSDSDAVRCKSGGKPVHEQLFKKTRPDDFVGEIDHIAMLLENPKLDSPISLTRGIETMLVIEAAYEASRENRFVAIDYSRFPLSL</sequence>
<keyword evidence="4" id="KW-1185">Reference proteome</keyword>
<dbReference type="PANTHER" id="PTHR43377">
    <property type="entry name" value="BILIVERDIN REDUCTASE A"/>
    <property type="match status" value="1"/>
</dbReference>
<reference evidence="3 4" key="1">
    <citation type="submission" date="2022-01" db="EMBL/GenBank/DDBJ databases">
        <title>Desulfofustis limnae sp. nov., a novel mesophilic sulfate-reducing bacterium isolated from marsh soil.</title>
        <authorList>
            <person name="Watanabe M."/>
            <person name="Takahashi A."/>
            <person name="Kojima H."/>
            <person name="Fukui M."/>
        </authorList>
    </citation>
    <scope>NUCLEOTIDE SEQUENCE [LARGE SCALE GENOMIC DNA]</scope>
    <source>
        <strain evidence="3 4">PPLL</strain>
    </source>
</reference>
<dbReference type="RefSeq" id="WP_284152468.1">
    <property type="nucleotide sequence ID" value="NZ_AP025516.1"/>
</dbReference>
<organism evidence="3 4">
    <name type="scientific">Desulfofustis limnaeus</name>
    <dbReference type="NCBI Taxonomy" id="2740163"/>
    <lineage>
        <taxon>Bacteria</taxon>
        <taxon>Pseudomonadati</taxon>
        <taxon>Thermodesulfobacteriota</taxon>
        <taxon>Desulfobulbia</taxon>
        <taxon>Desulfobulbales</taxon>
        <taxon>Desulfocapsaceae</taxon>
        <taxon>Desulfofustis</taxon>
    </lineage>
</organism>
<dbReference type="SUPFAM" id="SSF55347">
    <property type="entry name" value="Glyceraldehyde-3-phosphate dehydrogenase-like, C-terminal domain"/>
    <property type="match status" value="1"/>
</dbReference>
<dbReference type="Pfam" id="PF22725">
    <property type="entry name" value="GFO_IDH_MocA_C3"/>
    <property type="match status" value="1"/>
</dbReference>
<proteinExistence type="predicted"/>
<dbReference type="Gene3D" id="3.30.360.10">
    <property type="entry name" value="Dihydrodipicolinate Reductase, domain 2"/>
    <property type="match status" value="1"/>
</dbReference>
<dbReference type="Gene3D" id="3.40.50.720">
    <property type="entry name" value="NAD(P)-binding Rossmann-like Domain"/>
    <property type="match status" value="1"/>
</dbReference>
<evidence type="ECO:0000259" key="2">
    <source>
        <dbReference type="Pfam" id="PF22725"/>
    </source>
</evidence>
<dbReference type="SUPFAM" id="SSF51735">
    <property type="entry name" value="NAD(P)-binding Rossmann-fold domains"/>
    <property type="match status" value="1"/>
</dbReference>
<dbReference type="PANTHER" id="PTHR43377:SF1">
    <property type="entry name" value="BILIVERDIN REDUCTASE A"/>
    <property type="match status" value="1"/>
</dbReference>
<dbReference type="InterPro" id="IPR055170">
    <property type="entry name" value="GFO_IDH_MocA-like_dom"/>
</dbReference>
<feature type="domain" description="GFO/IDH/MocA-like oxidoreductase" evidence="2">
    <location>
        <begin position="138"/>
        <end position="271"/>
    </location>
</feature>
<evidence type="ECO:0008006" key="5">
    <source>
        <dbReference type="Google" id="ProtNLM"/>
    </source>
</evidence>